<keyword evidence="4" id="KW-1185">Reference proteome</keyword>
<comment type="caution">
    <text evidence="3">The sequence shown here is derived from an EMBL/GenBank/DDBJ whole genome shotgun (WGS) entry which is preliminary data.</text>
</comment>
<evidence type="ECO:0000313" key="4">
    <source>
        <dbReference type="Proteomes" id="UP001385892"/>
    </source>
</evidence>
<gene>
    <name evidence="3" type="ORF">WKW82_05555</name>
</gene>
<accession>A0ABU8WF32</accession>
<dbReference type="RefSeq" id="WP_340341251.1">
    <property type="nucleotide sequence ID" value="NZ_JBBKZT010000002.1"/>
</dbReference>
<dbReference type="PIRSF" id="PIRSF017082">
    <property type="entry name" value="YflP"/>
    <property type="match status" value="1"/>
</dbReference>
<sequence>MVPIFLKLQRLAIIALCGFAAVSPSLAQQWPDKPIRLIVPAPAGGISDAVARLLAEQLRVNLGQTVLVDNKPGGSAVVAERALMSAPADGYTWMVGPSSVLTDIPLTVKTPYDVLKTFTYVAEASSMVHVLVANASFPPSNVNQVLDYAKRNPKSVSVANLSVGTRSNLLGEMLRERSGNDMLVVPYKGSAPAMVDLMGNQVQLTFEVVSNVVPFVKGGKLKALAVASSTRSQHLPNVPSFGELGLSDFVLPHASVGVFVLSSTPKAVVDRIQGEMSKVVRSDKYRAALVAQGMDFPQEASLDQLRQTLALTSTHNQEIIKRLQLKISPE</sequence>
<dbReference type="InterPro" id="IPR042100">
    <property type="entry name" value="Bug_dom1"/>
</dbReference>
<feature type="signal peptide" evidence="2">
    <location>
        <begin position="1"/>
        <end position="27"/>
    </location>
</feature>
<dbReference type="Proteomes" id="UP001385892">
    <property type="component" value="Unassembled WGS sequence"/>
</dbReference>
<reference evidence="3 4" key="1">
    <citation type="submission" date="2024-03" db="EMBL/GenBank/DDBJ databases">
        <title>Novel species of the genus Variovorax.</title>
        <authorList>
            <person name="Liu Q."/>
            <person name="Xin Y.-H."/>
        </authorList>
    </citation>
    <scope>NUCLEOTIDE SEQUENCE [LARGE SCALE GENOMIC DNA]</scope>
    <source>
        <strain evidence="3 4">KACC 18900</strain>
    </source>
</reference>
<organism evidence="3 4">
    <name type="scientific">Variovorax rhizosphaerae</name>
    <dbReference type="NCBI Taxonomy" id="1836200"/>
    <lineage>
        <taxon>Bacteria</taxon>
        <taxon>Pseudomonadati</taxon>
        <taxon>Pseudomonadota</taxon>
        <taxon>Betaproteobacteria</taxon>
        <taxon>Burkholderiales</taxon>
        <taxon>Comamonadaceae</taxon>
        <taxon>Variovorax</taxon>
    </lineage>
</organism>
<proteinExistence type="inferred from homology"/>
<dbReference type="EMBL" id="JBBKZT010000002">
    <property type="protein sequence ID" value="MEJ8846100.1"/>
    <property type="molecule type" value="Genomic_DNA"/>
</dbReference>
<name>A0ABU8WF32_9BURK</name>
<evidence type="ECO:0000313" key="3">
    <source>
        <dbReference type="EMBL" id="MEJ8846100.1"/>
    </source>
</evidence>
<dbReference type="SUPFAM" id="SSF53850">
    <property type="entry name" value="Periplasmic binding protein-like II"/>
    <property type="match status" value="1"/>
</dbReference>
<evidence type="ECO:0000256" key="1">
    <source>
        <dbReference type="ARBA" id="ARBA00006987"/>
    </source>
</evidence>
<dbReference type="PANTHER" id="PTHR42928">
    <property type="entry name" value="TRICARBOXYLATE-BINDING PROTEIN"/>
    <property type="match status" value="1"/>
</dbReference>
<evidence type="ECO:0000256" key="2">
    <source>
        <dbReference type="SAM" id="SignalP"/>
    </source>
</evidence>
<feature type="chain" id="PRO_5047260491" evidence="2">
    <location>
        <begin position="28"/>
        <end position="330"/>
    </location>
</feature>
<dbReference type="InterPro" id="IPR005064">
    <property type="entry name" value="BUG"/>
</dbReference>
<keyword evidence="2" id="KW-0732">Signal</keyword>
<dbReference type="CDD" id="cd07012">
    <property type="entry name" value="PBP2_Bug_TTT"/>
    <property type="match status" value="1"/>
</dbReference>
<protein>
    <submittedName>
        <fullName evidence="3">Tripartite tricarboxylate transporter substrate binding protein</fullName>
    </submittedName>
</protein>
<dbReference type="Gene3D" id="3.40.190.150">
    <property type="entry name" value="Bordetella uptake gene, domain 1"/>
    <property type="match status" value="1"/>
</dbReference>
<dbReference type="Gene3D" id="3.40.190.10">
    <property type="entry name" value="Periplasmic binding protein-like II"/>
    <property type="match status" value="1"/>
</dbReference>
<dbReference type="Pfam" id="PF03401">
    <property type="entry name" value="TctC"/>
    <property type="match status" value="1"/>
</dbReference>
<dbReference type="PANTHER" id="PTHR42928:SF5">
    <property type="entry name" value="BLR1237 PROTEIN"/>
    <property type="match status" value="1"/>
</dbReference>
<comment type="similarity">
    <text evidence="1">Belongs to the UPF0065 (bug) family.</text>
</comment>